<proteinExistence type="predicted"/>
<keyword evidence="1" id="KW-1133">Transmembrane helix</keyword>
<sequence length="115" mass="12689">MSDQNEIKIAKLETEVEFLKAWMADAKNEITELKGSVNLYQTSTVQVKQKLDQIFAALAGDNTGNVGMVKRLANVELVVEWVNAKKSYVWGMVAGIGAVMGVVIWGIEKVLSLFK</sequence>
<evidence type="ECO:0000313" key="3">
    <source>
        <dbReference type="Proteomes" id="UP000272117"/>
    </source>
</evidence>
<gene>
    <name evidence="2" type="ORF">EFB08_11525</name>
</gene>
<keyword evidence="3" id="KW-1185">Reference proteome</keyword>
<protein>
    <recommendedName>
        <fullName evidence="4">DUF1515 domain-containing protein</fullName>
    </recommendedName>
</protein>
<dbReference type="EMBL" id="RJJD01000006">
    <property type="protein sequence ID" value="RNI26641.1"/>
    <property type="molecule type" value="Genomic_DNA"/>
</dbReference>
<organism evidence="2 3">
    <name type="scientific">Rufibacter latericius</name>
    <dbReference type="NCBI Taxonomy" id="2487040"/>
    <lineage>
        <taxon>Bacteria</taxon>
        <taxon>Pseudomonadati</taxon>
        <taxon>Bacteroidota</taxon>
        <taxon>Cytophagia</taxon>
        <taxon>Cytophagales</taxon>
        <taxon>Hymenobacteraceae</taxon>
        <taxon>Rufibacter</taxon>
    </lineage>
</organism>
<feature type="transmembrane region" description="Helical" evidence="1">
    <location>
        <begin position="88"/>
        <end position="107"/>
    </location>
</feature>
<evidence type="ECO:0000256" key="1">
    <source>
        <dbReference type="SAM" id="Phobius"/>
    </source>
</evidence>
<comment type="caution">
    <text evidence="2">The sequence shown here is derived from an EMBL/GenBank/DDBJ whole genome shotgun (WGS) entry which is preliminary data.</text>
</comment>
<accession>A0A3M9MMC4</accession>
<dbReference type="RefSeq" id="WP_123127124.1">
    <property type="nucleotide sequence ID" value="NZ_RJJD01000006.1"/>
</dbReference>
<dbReference type="Proteomes" id="UP000272117">
    <property type="component" value="Unassembled WGS sequence"/>
</dbReference>
<keyword evidence="1" id="KW-0472">Membrane</keyword>
<dbReference type="AlphaFoldDB" id="A0A3M9MMC4"/>
<name>A0A3M9MMC4_9BACT</name>
<reference evidence="2 3" key="1">
    <citation type="submission" date="2018-11" db="EMBL/GenBank/DDBJ databases">
        <title>Rufibacter latericius sp. nov., isolated from water in Baiyang Lake.</title>
        <authorList>
            <person name="Yang Y."/>
        </authorList>
    </citation>
    <scope>NUCLEOTIDE SEQUENCE [LARGE SCALE GENOMIC DNA]</scope>
    <source>
        <strain evidence="2 3">R-22-1c-1</strain>
    </source>
</reference>
<keyword evidence="1" id="KW-0812">Transmembrane</keyword>
<evidence type="ECO:0000313" key="2">
    <source>
        <dbReference type="EMBL" id="RNI26641.1"/>
    </source>
</evidence>
<evidence type="ECO:0008006" key="4">
    <source>
        <dbReference type="Google" id="ProtNLM"/>
    </source>
</evidence>